<dbReference type="Proteomes" id="UP000762676">
    <property type="component" value="Unassembled WGS sequence"/>
</dbReference>
<dbReference type="PANTHER" id="PTHR33198:SF20">
    <property type="entry name" value="RETROTRANSPOSON GAG DOMAIN-CONTAINING PROTEIN"/>
    <property type="match status" value="1"/>
</dbReference>
<dbReference type="PANTHER" id="PTHR33198">
    <property type="entry name" value="ANK_REP_REGION DOMAIN-CONTAINING PROTEIN-RELATED"/>
    <property type="match status" value="1"/>
</dbReference>
<comment type="caution">
    <text evidence="1">The sequence shown here is derived from an EMBL/GenBank/DDBJ whole genome shotgun (WGS) entry which is preliminary data.</text>
</comment>
<reference evidence="1 2" key="1">
    <citation type="journal article" date="2021" name="Elife">
        <title>Chloroplast acquisition without the gene transfer in kleptoplastic sea slugs, Plakobranchus ocellatus.</title>
        <authorList>
            <person name="Maeda T."/>
            <person name="Takahashi S."/>
            <person name="Yoshida T."/>
            <person name="Shimamura S."/>
            <person name="Takaki Y."/>
            <person name="Nagai Y."/>
            <person name="Toyoda A."/>
            <person name="Suzuki Y."/>
            <person name="Arimoto A."/>
            <person name="Ishii H."/>
            <person name="Satoh N."/>
            <person name="Nishiyama T."/>
            <person name="Hasebe M."/>
            <person name="Maruyama T."/>
            <person name="Minagawa J."/>
            <person name="Obokata J."/>
            <person name="Shigenobu S."/>
        </authorList>
    </citation>
    <scope>NUCLEOTIDE SEQUENCE [LARGE SCALE GENOMIC DNA]</scope>
</reference>
<evidence type="ECO:0000313" key="2">
    <source>
        <dbReference type="Proteomes" id="UP000762676"/>
    </source>
</evidence>
<dbReference type="EMBL" id="BMAT01003720">
    <property type="protein sequence ID" value="GFR61185.1"/>
    <property type="molecule type" value="Genomic_DNA"/>
</dbReference>
<keyword evidence="2" id="KW-1185">Reference proteome</keyword>
<protein>
    <submittedName>
        <fullName evidence="1">Pol polyprotein</fullName>
    </submittedName>
</protein>
<sequence>MMRLEPPNKFNFVAEQWSEWAAEFRRFRNASKLSQEDVDTQLDTLIYCMGREANKIFCTFTFEGEQTFDDIMNKFDNYFIVRRNVIYERTNFHERKQKPDETVEEFYRDLRDLAKHCNYQDHESEQIRDRMVVGLKSK</sequence>
<organism evidence="1 2">
    <name type="scientific">Elysia marginata</name>
    <dbReference type="NCBI Taxonomy" id="1093978"/>
    <lineage>
        <taxon>Eukaryota</taxon>
        <taxon>Metazoa</taxon>
        <taxon>Spiralia</taxon>
        <taxon>Lophotrochozoa</taxon>
        <taxon>Mollusca</taxon>
        <taxon>Gastropoda</taxon>
        <taxon>Heterobranchia</taxon>
        <taxon>Euthyneura</taxon>
        <taxon>Panpulmonata</taxon>
        <taxon>Sacoglossa</taxon>
        <taxon>Placobranchoidea</taxon>
        <taxon>Plakobranchidae</taxon>
        <taxon>Elysia</taxon>
    </lineage>
</organism>
<proteinExistence type="predicted"/>
<name>A0AAV4EKR6_9GAST</name>
<gene>
    <name evidence="1" type="ORF">ElyMa_001839400</name>
</gene>
<accession>A0AAV4EKR6</accession>
<dbReference type="AlphaFoldDB" id="A0AAV4EKR6"/>
<evidence type="ECO:0000313" key="1">
    <source>
        <dbReference type="EMBL" id="GFR61185.1"/>
    </source>
</evidence>